<feature type="domain" description="HTH lysR-type" evidence="6">
    <location>
        <begin position="49"/>
        <end position="103"/>
    </location>
</feature>
<reference evidence="8" key="1">
    <citation type="journal article" date="2019" name="Int. J. Syst. Evol. Microbiol.">
        <title>The Global Catalogue of Microorganisms (GCM) 10K type strain sequencing project: providing services to taxonomists for standard genome sequencing and annotation.</title>
        <authorList>
            <consortium name="The Broad Institute Genomics Platform"/>
            <consortium name="The Broad Institute Genome Sequencing Center for Infectious Disease"/>
            <person name="Wu L."/>
            <person name="Ma J."/>
        </authorList>
    </citation>
    <scope>NUCLEOTIDE SEQUENCE [LARGE SCALE GENOMIC DNA]</scope>
    <source>
        <strain evidence="8">JCM 17808</strain>
    </source>
</reference>
<protein>
    <submittedName>
        <fullName evidence="7">LysR family transcriptional regulator</fullName>
    </submittedName>
</protein>
<evidence type="ECO:0000256" key="1">
    <source>
        <dbReference type="ARBA" id="ARBA00009437"/>
    </source>
</evidence>
<dbReference type="InterPro" id="IPR005119">
    <property type="entry name" value="LysR_subst-bd"/>
</dbReference>
<gene>
    <name evidence="7" type="ORF">GCM10023167_02300</name>
</gene>
<dbReference type="SUPFAM" id="SSF46785">
    <property type="entry name" value="Winged helix' DNA-binding domain"/>
    <property type="match status" value="1"/>
</dbReference>
<dbReference type="PANTHER" id="PTHR30537:SF3">
    <property type="entry name" value="TRANSCRIPTIONAL REGULATORY PROTEIN"/>
    <property type="match status" value="1"/>
</dbReference>
<organism evidence="7 8">
    <name type="scientific">Brevibacterium pityocampae</name>
    <dbReference type="NCBI Taxonomy" id="506594"/>
    <lineage>
        <taxon>Bacteria</taxon>
        <taxon>Bacillati</taxon>
        <taxon>Actinomycetota</taxon>
        <taxon>Actinomycetes</taxon>
        <taxon>Micrococcales</taxon>
        <taxon>Brevibacteriaceae</taxon>
        <taxon>Brevibacterium</taxon>
    </lineage>
</organism>
<comment type="caution">
    <text evidence="7">The sequence shown here is derived from an EMBL/GenBank/DDBJ whole genome shotgun (WGS) entry which is preliminary data.</text>
</comment>
<evidence type="ECO:0000256" key="5">
    <source>
        <dbReference type="SAM" id="MobiDB-lite"/>
    </source>
</evidence>
<feature type="region of interest" description="Disordered" evidence="5">
    <location>
        <begin position="1"/>
        <end position="45"/>
    </location>
</feature>
<evidence type="ECO:0000256" key="2">
    <source>
        <dbReference type="ARBA" id="ARBA00023015"/>
    </source>
</evidence>
<comment type="similarity">
    <text evidence="1">Belongs to the LysR transcriptional regulatory family.</text>
</comment>
<evidence type="ECO:0000256" key="3">
    <source>
        <dbReference type="ARBA" id="ARBA00023125"/>
    </source>
</evidence>
<evidence type="ECO:0000313" key="8">
    <source>
        <dbReference type="Proteomes" id="UP001500642"/>
    </source>
</evidence>
<dbReference type="InterPro" id="IPR000847">
    <property type="entry name" value="LysR_HTH_N"/>
</dbReference>
<dbReference type="Pfam" id="PF00126">
    <property type="entry name" value="HTH_1"/>
    <property type="match status" value="1"/>
</dbReference>
<name>A0ABP8J1V3_9MICO</name>
<feature type="compositionally biased region" description="Pro residues" evidence="5">
    <location>
        <begin position="22"/>
        <end position="36"/>
    </location>
</feature>
<dbReference type="RefSeq" id="WP_345029189.1">
    <property type="nucleotide sequence ID" value="NZ_BAABGL010000002.1"/>
</dbReference>
<dbReference type="Gene3D" id="3.40.190.290">
    <property type="match status" value="1"/>
</dbReference>
<dbReference type="InterPro" id="IPR036390">
    <property type="entry name" value="WH_DNA-bd_sf"/>
</dbReference>
<dbReference type="SUPFAM" id="SSF53850">
    <property type="entry name" value="Periplasmic binding protein-like II"/>
    <property type="match status" value="1"/>
</dbReference>
<feature type="compositionally biased region" description="Basic and acidic residues" evidence="5">
    <location>
        <begin position="1"/>
        <end position="12"/>
    </location>
</feature>
<dbReference type="Gene3D" id="1.10.10.10">
    <property type="entry name" value="Winged helix-like DNA-binding domain superfamily/Winged helix DNA-binding domain"/>
    <property type="match status" value="1"/>
</dbReference>
<dbReference type="InterPro" id="IPR058163">
    <property type="entry name" value="LysR-type_TF_proteobact-type"/>
</dbReference>
<proteinExistence type="inferred from homology"/>
<dbReference type="EMBL" id="BAABGL010000002">
    <property type="protein sequence ID" value="GAA4383105.1"/>
    <property type="molecule type" value="Genomic_DNA"/>
</dbReference>
<keyword evidence="4" id="KW-0804">Transcription</keyword>
<keyword evidence="3" id="KW-0238">DNA-binding</keyword>
<dbReference type="Proteomes" id="UP001500642">
    <property type="component" value="Unassembled WGS sequence"/>
</dbReference>
<evidence type="ECO:0000259" key="6">
    <source>
        <dbReference type="PROSITE" id="PS50931"/>
    </source>
</evidence>
<keyword evidence="8" id="KW-1185">Reference proteome</keyword>
<dbReference type="Pfam" id="PF03466">
    <property type="entry name" value="LysR_substrate"/>
    <property type="match status" value="1"/>
</dbReference>
<evidence type="ECO:0000313" key="7">
    <source>
        <dbReference type="EMBL" id="GAA4383105.1"/>
    </source>
</evidence>
<accession>A0ABP8J1V3</accession>
<keyword evidence="2" id="KW-0805">Transcription regulation</keyword>
<dbReference type="PANTHER" id="PTHR30537">
    <property type="entry name" value="HTH-TYPE TRANSCRIPTIONAL REGULATOR"/>
    <property type="match status" value="1"/>
</dbReference>
<dbReference type="InterPro" id="IPR036388">
    <property type="entry name" value="WH-like_DNA-bd_sf"/>
</dbReference>
<dbReference type="PROSITE" id="PS50931">
    <property type="entry name" value="HTH_LYSR"/>
    <property type="match status" value="1"/>
</dbReference>
<sequence>MPHTDAHGEPVRGRTGAGPRPGSGPRPGTAPRPGPHLRPGHSAHPVAPDDLLTLLAVARLGKYTAAAHSLGINHTTVSRRIAALEKSVGDRVLVNAPEGWELTSRGRELLAVAEDIEAALARAQQTVTGAAELTGMVRVAAPEGFSLTWAAPALTELQRLHPGLQVELVTATQRARQYRSGVDIEIVVGRPQVARSLSYQLNAYSLGLFATPEYLAANGTPRTVAELTDHRLVYYIEHTLGVDVLDSAGARLPEPRGFLRSNSMLVHVRAAEHGAGIGLLPNYLGQASPALVRVIPEFDLRITYWANVRREALRNRGVEAALEILREFSARPPVVPEVLPGSALPAEAPEPAAD</sequence>
<evidence type="ECO:0000256" key="4">
    <source>
        <dbReference type="ARBA" id="ARBA00023163"/>
    </source>
</evidence>